<evidence type="ECO:0000259" key="12">
    <source>
        <dbReference type="PROSITE" id="PS50011"/>
    </source>
</evidence>
<dbReference type="AlphaFoldDB" id="A0A7S3XQ90"/>
<evidence type="ECO:0000256" key="9">
    <source>
        <dbReference type="ARBA" id="ARBA00051693"/>
    </source>
</evidence>
<evidence type="ECO:0000256" key="3">
    <source>
        <dbReference type="ARBA" id="ARBA00022777"/>
    </source>
</evidence>
<dbReference type="Gene3D" id="1.10.510.10">
    <property type="entry name" value="Transferase(Phosphotransferase) domain 1"/>
    <property type="match status" value="1"/>
</dbReference>
<sequence length="433" mass="47321">MEELGRGAGGQVYKAIFVPTMTLVAVKEVYVDDAQKRQAMLGELGALHNMSKADFQFTDTLGGAGGAGGGAGGLLGGSGSGSTDLEGSTLSASVHPPGPGGGGALSAEDRLAQTVAAIQDRKGSPHIVAFYDAYTEPARGSVMLVLEYMNAGTLEDLVKAKVPVDEHMLATVAESVLRGLRELHAKHQIHRDIKPSNILLDRDGNVKISDFGIAREVASDLASTQVGTFQYMSPERIQAQPYSFNSDIWSLGLVVATLALGKMPLPAKYWELVTAVTERAPPELPRGLFSEELRAFVAACLSKDADRRPGAARLLDHPFLLSNRDRVKPKITLPLTEGQIKRLKTLLRKVLEFQMKQILGKDWETILCNSNGLDSSFKFPRIKKRYFRRLAHDYGVEFEVLKTAYQKETIRFYRDIQQMSGAHKDANRKKGKP</sequence>
<evidence type="ECO:0000256" key="8">
    <source>
        <dbReference type="ARBA" id="ARBA00049299"/>
    </source>
</evidence>
<comment type="similarity">
    <text evidence="5">Belongs to the protein kinase superfamily. STE Ser/Thr protein kinase family. MAP kinase kinase subfamily.</text>
</comment>
<dbReference type="EC" id="2.7.12.2" evidence="6"/>
<evidence type="ECO:0000256" key="7">
    <source>
        <dbReference type="ARBA" id="ARBA00049014"/>
    </source>
</evidence>
<accession>A0A7S3XQ90</accession>
<evidence type="ECO:0000256" key="4">
    <source>
        <dbReference type="ARBA" id="ARBA00022840"/>
    </source>
</evidence>
<dbReference type="InterPro" id="IPR017441">
    <property type="entry name" value="Protein_kinase_ATP_BS"/>
</dbReference>
<keyword evidence="1" id="KW-0808">Transferase</keyword>
<evidence type="ECO:0000256" key="1">
    <source>
        <dbReference type="ARBA" id="ARBA00022679"/>
    </source>
</evidence>
<evidence type="ECO:0000313" key="13">
    <source>
        <dbReference type="EMBL" id="CAE0629031.1"/>
    </source>
</evidence>
<dbReference type="Gene3D" id="3.30.200.20">
    <property type="entry name" value="Phosphorylase Kinase, domain 1"/>
    <property type="match status" value="1"/>
</dbReference>
<reference evidence="13" key="1">
    <citation type="submission" date="2021-01" db="EMBL/GenBank/DDBJ databases">
        <authorList>
            <person name="Corre E."/>
            <person name="Pelletier E."/>
            <person name="Niang G."/>
            <person name="Scheremetjew M."/>
            <person name="Finn R."/>
            <person name="Kale V."/>
            <person name="Holt S."/>
            <person name="Cochrane G."/>
            <person name="Meng A."/>
            <person name="Brown T."/>
            <person name="Cohen L."/>
        </authorList>
    </citation>
    <scope>NUCLEOTIDE SEQUENCE</scope>
    <source>
        <strain evidence="13">CCMP3107</strain>
    </source>
</reference>
<gene>
    <name evidence="13" type="ORF">HAKA00212_LOCUS7713</name>
</gene>
<comment type="catalytic activity">
    <reaction evidence="9">
        <text>L-tyrosyl-[protein] + ATP = O-phospho-L-tyrosyl-[protein] + ADP + H(+)</text>
        <dbReference type="Rhea" id="RHEA:10596"/>
        <dbReference type="Rhea" id="RHEA-COMP:10136"/>
        <dbReference type="Rhea" id="RHEA-COMP:20101"/>
        <dbReference type="ChEBI" id="CHEBI:15378"/>
        <dbReference type="ChEBI" id="CHEBI:30616"/>
        <dbReference type="ChEBI" id="CHEBI:46858"/>
        <dbReference type="ChEBI" id="CHEBI:61978"/>
        <dbReference type="ChEBI" id="CHEBI:456216"/>
        <dbReference type="EC" id="2.7.12.2"/>
    </reaction>
</comment>
<dbReference type="Pfam" id="PF00069">
    <property type="entry name" value="Pkinase"/>
    <property type="match status" value="1"/>
</dbReference>
<feature type="compositionally biased region" description="Polar residues" evidence="11">
    <location>
        <begin position="83"/>
        <end position="92"/>
    </location>
</feature>
<comment type="catalytic activity">
    <reaction evidence="7">
        <text>L-seryl-[protein] + ATP = O-phospho-L-seryl-[protein] + ADP + H(+)</text>
        <dbReference type="Rhea" id="RHEA:17989"/>
        <dbReference type="Rhea" id="RHEA-COMP:9863"/>
        <dbReference type="Rhea" id="RHEA-COMP:11604"/>
        <dbReference type="ChEBI" id="CHEBI:15378"/>
        <dbReference type="ChEBI" id="CHEBI:29999"/>
        <dbReference type="ChEBI" id="CHEBI:30616"/>
        <dbReference type="ChEBI" id="CHEBI:83421"/>
        <dbReference type="ChEBI" id="CHEBI:456216"/>
        <dbReference type="EC" id="2.7.12.2"/>
    </reaction>
</comment>
<dbReference type="InterPro" id="IPR000719">
    <property type="entry name" value="Prot_kinase_dom"/>
</dbReference>
<dbReference type="PANTHER" id="PTHR48013:SF9">
    <property type="entry name" value="DUAL SPECIFICITY MITOGEN-ACTIVATED PROTEIN KINASE KINASE 5"/>
    <property type="match status" value="1"/>
</dbReference>
<dbReference type="GO" id="GO:0005524">
    <property type="term" value="F:ATP binding"/>
    <property type="evidence" value="ECO:0007669"/>
    <property type="project" value="UniProtKB-UniRule"/>
</dbReference>
<keyword evidence="3" id="KW-0418">Kinase</keyword>
<protein>
    <recommendedName>
        <fullName evidence="6">mitogen-activated protein kinase kinase</fullName>
        <ecNumber evidence="6">2.7.12.2</ecNumber>
    </recommendedName>
</protein>
<dbReference type="GO" id="GO:0004708">
    <property type="term" value="F:MAP kinase kinase activity"/>
    <property type="evidence" value="ECO:0007669"/>
    <property type="project" value="UniProtKB-EC"/>
</dbReference>
<evidence type="ECO:0000256" key="5">
    <source>
        <dbReference type="ARBA" id="ARBA00038035"/>
    </source>
</evidence>
<feature type="binding site" evidence="10">
    <location>
        <position position="27"/>
    </location>
    <ligand>
        <name>ATP</name>
        <dbReference type="ChEBI" id="CHEBI:30616"/>
    </ligand>
</feature>
<dbReference type="SUPFAM" id="SSF56112">
    <property type="entry name" value="Protein kinase-like (PK-like)"/>
    <property type="match status" value="1"/>
</dbReference>
<dbReference type="PROSITE" id="PS50011">
    <property type="entry name" value="PROTEIN_KINASE_DOM"/>
    <property type="match status" value="1"/>
</dbReference>
<evidence type="ECO:0000256" key="6">
    <source>
        <dbReference type="ARBA" id="ARBA00038999"/>
    </source>
</evidence>
<dbReference type="SMART" id="SM00220">
    <property type="entry name" value="S_TKc"/>
    <property type="match status" value="1"/>
</dbReference>
<feature type="region of interest" description="Disordered" evidence="11">
    <location>
        <begin position="75"/>
        <end position="106"/>
    </location>
</feature>
<dbReference type="EMBL" id="HBIU01016563">
    <property type="protein sequence ID" value="CAE0629031.1"/>
    <property type="molecule type" value="Transcribed_RNA"/>
</dbReference>
<keyword evidence="2 10" id="KW-0547">Nucleotide-binding</keyword>
<evidence type="ECO:0000256" key="2">
    <source>
        <dbReference type="ARBA" id="ARBA00022741"/>
    </source>
</evidence>
<comment type="catalytic activity">
    <reaction evidence="8">
        <text>L-threonyl-[protein] + ATP = O-phospho-L-threonyl-[protein] + ADP + H(+)</text>
        <dbReference type="Rhea" id="RHEA:46608"/>
        <dbReference type="Rhea" id="RHEA-COMP:11060"/>
        <dbReference type="Rhea" id="RHEA-COMP:11605"/>
        <dbReference type="ChEBI" id="CHEBI:15378"/>
        <dbReference type="ChEBI" id="CHEBI:30013"/>
        <dbReference type="ChEBI" id="CHEBI:30616"/>
        <dbReference type="ChEBI" id="CHEBI:61977"/>
        <dbReference type="ChEBI" id="CHEBI:456216"/>
        <dbReference type="EC" id="2.7.12.2"/>
    </reaction>
</comment>
<feature type="domain" description="Protein kinase" evidence="12">
    <location>
        <begin position="1"/>
        <end position="320"/>
    </location>
</feature>
<evidence type="ECO:0000256" key="10">
    <source>
        <dbReference type="PROSITE-ProRule" id="PRU10141"/>
    </source>
</evidence>
<evidence type="ECO:0000256" key="11">
    <source>
        <dbReference type="SAM" id="MobiDB-lite"/>
    </source>
</evidence>
<dbReference type="InterPro" id="IPR011009">
    <property type="entry name" value="Kinase-like_dom_sf"/>
</dbReference>
<name>A0A7S3XQ90_HETAK</name>
<keyword evidence="4 10" id="KW-0067">ATP-binding</keyword>
<dbReference type="PROSITE" id="PS00107">
    <property type="entry name" value="PROTEIN_KINASE_ATP"/>
    <property type="match status" value="1"/>
</dbReference>
<organism evidence="13">
    <name type="scientific">Heterosigma akashiwo</name>
    <name type="common">Chromophytic alga</name>
    <name type="synonym">Heterosigma carterae</name>
    <dbReference type="NCBI Taxonomy" id="2829"/>
    <lineage>
        <taxon>Eukaryota</taxon>
        <taxon>Sar</taxon>
        <taxon>Stramenopiles</taxon>
        <taxon>Ochrophyta</taxon>
        <taxon>Raphidophyceae</taxon>
        <taxon>Chattonellales</taxon>
        <taxon>Chattonellaceae</taxon>
        <taxon>Heterosigma</taxon>
    </lineage>
</organism>
<dbReference type="PANTHER" id="PTHR48013">
    <property type="entry name" value="DUAL SPECIFICITY MITOGEN-ACTIVATED PROTEIN KINASE KINASE 5-RELATED"/>
    <property type="match status" value="1"/>
</dbReference>
<proteinExistence type="inferred from homology"/>